<reference evidence="3 4" key="1">
    <citation type="submission" date="2019-10" db="EMBL/GenBank/DDBJ databases">
        <title>Rubrobacter sp nov SCSIO 52915 isolated from a deep-sea sediment in the South China Sea.</title>
        <authorList>
            <person name="Chen R.W."/>
        </authorList>
    </citation>
    <scope>NUCLEOTIDE SEQUENCE [LARGE SCALE GENOMIC DNA]</scope>
    <source>
        <strain evidence="3 4">SCSIO 52915</strain>
    </source>
</reference>
<evidence type="ECO:0000256" key="2">
    <source>
        <dbReference type="SAM" id="SignalP"/>
    </source>
</evidence>
<dbReference type="PROSITE" id="PS51257">
    <property type="entry name" value="PROKAR_LIPOPROTEIN"/>
    <property type="match status" value="1"/>
</dbReference>
<name>A0A6G8Q0K4_9ACTN</name>
<dbReference type="Pfam" id="PF16868">
    <property type="entry name" value="NMT1_3"/>
    <property type="match status" value="1"/>
</dbReference>
<proteinExistence type="predicted"/>
<keyword evidence="4" id="KW-1185">Reference proteome</keyword>
<dbReference type="InterPro" id="IPR011852">
    <property type="entry name" value="TRAP_TAXI"/>
</dbReference>
<dbReference type="RefSeq" id="WP_166397695.1">
    <property type="nucleotide sequence ID" value="NZ_CP045121.1"/>
</dbReference>
<gene>
    <name evidence="3" type="ORF">GBA65_17480</name>
</gene>
<evidence type="ECO:0000313" key="3">
    <source>
        <dbReference type="EMBL" id="QIN80019.1"/>
    </source>
</evidence>
<dbReference type="PANTHER" id="PTHR42941:SF1">
    <property type="entry name" value="SLL1037 PROTEIN"/>
    <property type="match status" value="1"/>
</dbReference>
<organism evidence="3 4">
    <name type="scientific">Rubrobacter marinus</name>
    <dbReference type="NCBI Taxonomy" id="2653852"/>
    <lineage>
        <taxon>Bacteria</taxon>
        <taxon>Bacillati</taxon>
        <taxon>Actinomycetota</taxon>
        <taxon>Rubrobacteria</taxon>
        <taxon>Rubrobacterales</taxon>
        <taxon>Rubrobacteraceae</taxon>
        <taxon>Rubrobacter</taxon>
    </lineage>
</organism>
<protein>
    <submittedName>
        <fullName evidence="3">TAXI family TRAP transporter solute-binding subunit</fullName>
    </submittedName>
</protein>
<accession>A0A6G8Q0K4</accession>
<dbReference type="KEGG" id="rmar:GBA65_17480"/>
<sequence>MSVNKVSVGKTCSIVACLLALVFFVASCGGSGGGGQQGGGGEVNPDDTSPVQATMTGGSSSGFYRLLAESINSVIREEYPGSEVAFEPGSPAGALAQVAQGQVELGAAISPIEERAAIEGQGPFAETGSLEGKYLGVTRLYETQRMHSVMTKAFADEHGIETFADIAEKKPPLRVALNQQGNYQNIRAAEEIFKAYGFSVEDIESWGGSVAYQASGDGVALMADRKVDMFFTSIFIPDSRITDLSRTQDLVWIPMDQEKLEPIAEDLGVLIGTVEPGEYDFVEEQTPTLSVQSDIVTNADVSNQDIYKFVKALHDNQDRMKEIHPSMSGFSPELMVKVQEQVALHPGAEQFYREQGLLE</sequence>
<dbReference type="PANTHER" id="PTHR42941">
    <property type="entry name" value="SLL1037 PROTEIN"/>
    <property type="match status" value="1"/>
</dbReference>
<dbReference type="SUPFAM" id="SSF53850">
    <property type="entry name" value="Periplasmic binding protein-like II"/>
    <property type="match status" value="1"/>
</dbReference>
<dbReference type="AlphaFoldDB" id="A0A6G8Q0K4"/>
<evidence type="ECO:0000313" key="4">
    <source>
        <dbReference type="Proteomes" id="UP000502706"/>
    </source>
</evidence>
<dbReference type="EMBL" id="CP045121">
    <property type="protein sequence ID" value="QIN80019.1"/>
    <property type="molecule type" value="Genomic_DNA"/>
</dbReference>
<dbReference type="NCBIfam" id="TIGR02122">
    <property type="entry name" value="TRAP_TAXI"/>
    <property type="match status" value="1"/>
</dbReference>
<feature type="compositionally biased region" description="Polar residues" evidence="1">
    <location>
        <begin position="46"/>
        <end position="57"/>
    </location>
</feature>
<evidence type="ECO:0000256" key="1">
    <source>
        <dbReference type="SAM" id="MobiDB-lite"/>
    </source>
</evidence>
<feature type="chain" id="PRO_5038995084" evidence="2">
    <location>
        <begin position="29"/>
        <end position="359"/>
    </location>
</feature>
<dbReference type="Gene3D" id="3.40.190.10">
    <property type="entry name" value="Periplasmic binding protein-like II"/>
    <property type="match status" value="2"/>
</dbReference>
<feature type="region of interest" description="Disordered" evidence="1">
    <location>
        <begin position="34"/>
        <end position="57"/>
    </location>
</feature>
<feature type="signal peptide" evidence="2">
    <location>
        <begin position="1"/>
        <end position="28"/>
    </location>
</feature>
<dbReference type="Proteomes" id="UP000502706">
    <property type="component" value="Chromosome"/>
</dbReference>
<keyword evidence="2" id="KW-0732">Signal</keyword>